<evidence type="ECO:0000256" key="1">
    <source>
        <dbReference type="SAM" id="Phobius"/>
    </source>
</evidence>
<gene>
    <name evidence="2" type="ORF">L2K70_09995</name>
</gene>
<comment type="caution">
    <text evidence="2">The sequence shown here is derived from an EMBL/GenBank/DDBJ whole genome shotgun (WGS) entry which is preliminary data.</text>
</comment>
<accession>A0ABS9HCB3</accession>
<dbReference type="EMBL" id="JAKJHZ010000006">
    <property type="protein sequence ID" value="MCF6377937.1"/>
    <property type="molecule type" value="Genomic_DNA"/>
</dbReference>
<dbReference type="RefSeq" id="WP_236401692.1">
    <property type="nucleotide sequence ID" value="NZ_JAKJHZ010000006.1"/>
</dbReference>
<keyword evidence="1" id="KW-0812">Transmembrane</keyword>
<feature type="transmembrane region" description="Helical" evidence="1">
    <location>
        <begin position="12"/>
        <end position="31"/>
    </location>
</feature>
<proteinExistence type="predicted"/>
<keyword evidence="1" id="KW-0472">Membrane</keyword>
<protein>
    <recommendedName>
        <fullName evidence="4">DUF3592 domain-containing protein</fullName>
    </recommendedName>
</protein>
<feature type="transmembrane region" description="Helical" evidence="1">
    <location>
        <begin position="150"/>
        <end position="168"/>
    </location>
</feature>
<reference evidence="2 3" key="1">
    <citation type="submission" date="2022-01" db="EMBL/GenBank/DDBJ databases">
        <title>Nocardioides sp. nov., an actinomycete isolated from mining soil.</title>
        <authorList>
            <person name="Liu L."/>
        </authorList>
    </citation>
    <scope>NUCLEOTIDE SEQUENCE [LARGE SCALE GENOMIC DNA]</scope>
    <source>
        <strain evidence="2 3">KLBMP 9356</strain>
    </source>
</reference>
<dbReference type="Proteomes" id="UP001201161">
    <property type="component" value="Unassembled WGS sequence"/>
</dbReference>
<keyword evidence="3" id="KW-1185">Reference proteome</keyword>
<feature type="transmembrane region" description="Helical" evidence="1">
    <location>
        <begin position="210"/>
        <end position="228"/>
    </location>
</feature>
<feature type="transmembrane region" description="Helical" evidence="1">
    <location>
        <begin position="180"/>
        <end position="198"/>
    </location>
</feature>
<evidence type="ECO:0000313" key="2">
    <source>
        <dbReference type="EMBL" id="MCF6377937.1"/>
    </source>
</evidence>
<name>A0ABS9HCB3_9ACTN</name>
<keyword evidence="1" id="KW-1133">Transmembrane helix</keyword>
<evidence type="ECO:0000313" key="3">
    <source>
        <dbReference type="Proteomes" id="UP001201161"/>
    </source>
</evidence>
<evidence type="ECO:0008006" key="4">
    <source>
        <dbReference type="Google" id="ProtNLM"/>
    </source>
</evidence>
<sequence>MHDEWRGRRWRLTALTFIAMWLTTGVSFVLLGEKEAALHDLESAIAEGEVTQVEIVGYPTVGDWRGTALVTLRWRGDVLHRYALVKVDKRRNAGSRITAHGDPAVVLGDLEDYLTAISPGYARTDPPALELTYADHLEYQEWNGWRAPDVPAVLGLATWFGTVLLAGAGPQPWRATSWAWIWLILFGGPLGSLAFLLLGGPLGLWRPKDLGRRLTGGWAFLIGVVLLGRANGTNG</sequence>
<organism evidence="2 3">
    <name type="scientific">Nocardioides potassii</name>
    <dbReference type="NCBI Taxonomy" id="2911371"/>
    <lineage>
        <taxon>Bacteria</taxon>
        <taxon>Bacillati</taxon>
        <taxon>Actinomycetota</taxon>
        <taxon>Actinomycetes</taxon>
        <taxon>Propionibacteriales</taxon>
        <taxon>Nocardioidaceae</taxon>
        <taxon>Nocardioides</taxon>
    </lineage>
</organism>